<accession>A0A0F9FJQ3</accession>
<dbReference type="Gene3D" id="1.10.3720.10">
    <property type="entry name" value="MetI-like"/>
    <property type="match status" value="1"/>
</dbReference>
<name>A0A0F9FJQ3_9ZZZZ</name>
<comment type="subcellular location">
    <subcellularLocation>
        <location evidence="1">Membrane</location>
        <topology evidence="1">Multi-pass membrane protein</topology>
    </subcellularLocation>
</comment>
<evidence type="ECO:0000259" key="7">
    <source>
        <dbReference type="PROSITE" id="PS50928"/>
    </source>
</evidence>
<dbReference type="InterPro" id="IPR051204">
    <property type="entry name" value="ABC_transp_perm/SBD"/>
</dbReference>
<dbReference type="PANTHER" id="PTHR30177">
    <property type="entry name" value="GLYCINE BETAINE/L-PROLINE TRANSPORT SYSTEM PERMEASE PROTEIN PROW"/>
    <property type="match status" value="1"/>
</dbReference>
<keyword evidence="3 6" id="KW-0812">Transmembrane</keyword>
<feature type="non-terminal residue" evidence="8">
    <location>
        <position position="1"/>
    </location>
</feature>
<protein>
    <recommendedName>
        <fullName evidence="7">ABC transmembrane type-1 domain-containing protein</fullName>
    </recommendedName>
</protein>
<dbReference type="GO" id="GO:0055085">
    <property type="term" value="P:transmembrane transport"/>
    <property type="evidence" value="ECO:0007669"/>
    <property type="project" value="InterPro"/>
</dbReference>
<evidence type="ECO:0000256" key="5">
    <source>
        <dbReference type="ARBA" id="ARBA00023136"/>
    </source>
</evidence>
<feature type="domain" description="ABC transmembrane type-1" evidence="7">
    <location>
        <begin position="19"/>
        <end position="200"/>
    </location>
</feature>
<dbReference type="CDD" id="cd06261">
    <property type="entry name" value="TM_PBP2"/>
    <property type="match status" value="1"/>
</dbReference>
<organism evidence="8">
    <name type="scientific">marine sediment metagenome</name>
    <dbReference type="NCBI Taxonomy" id="412755"/>
    <lineage>
        <taxon>unclassified sequences</taxon>
        <taxon>metagenomes</taxon>
        <taxon>ecological metagenomes</taxon>
    </lineage>
</organism>
<dbReference type="InterPro" id="IPR035906">
    <property type="entry name" value="MetI-like_sf"/>
</dbReference>
<dbReference type="PROSITE" id="PS50928">
    <property type="entry name" value="ABC_TM1"/>
    <property type="match status" value="1"/>
</dbReference>
<dbReference type="InterPro" id="IPR000515">
    <property type="entry name" value="MetI-like"/>
</dbReference>
<dbReference type="FunFam" id="1.10.3720.10:FF:000001">
    <property type="entry name" value="Glycine betaine ABC transporter, permease"/>
    <property type="match status" value="1"/>
</dbReference>
<feature type="transmembrane region" description="Helical" evidence="6">
    <location>
        <begin position="23"/>
        <end position="45"/>
    </location>
</feature>
<dbReference type="AlphaFoldDB" id="A0A0F9FJQ3"/>
<keyword evidence="5 6" id="KW-0472">Membrane</keyword>
<evidence type="ECO:0000256" key="1">
    <source>
        <dbReference type="ARBA" id="ARBA00004141"/>
    </source>
</evidence>
<gene>
    <name evidence="8" type="ORF">LCGC14_1942700</name>
</gene>
<proteinExistence type="predicted"/>
<dbReference type="Pfam" id="PF00528">
    <property type="entry name" value="BPD_transp_1"/>
    <property type="match status" value="1"/>
</dbReference>
<keyword evidence="4 6" id="KW-1133">Transmembrane helix</keyword>
<comment type="caution">
    <text evidence="8">The sequence shown here is derived from an EMBL/GenBank/DDBJ whole genome shotgun (WGS) entry which is preliminary data.</text>
</comment>
<evidence type="ECO:0000256" key="2">
    <source>
        <dbReference type="ARBA" id="ARBA00022448"/>
    </source>
</evidence>
<keyword evidence="2" id="KW-0813">Transport</keyword>
<evidence type="ECO:0000256" key="4">
    <source>
        <dbReference type="ARBA" id="ARBA00022989"/>
    </source>
</evidence>
<reference evidence="8" key="1">
    <citation type="journal article" date="2015" name="Nature">
        <title>Complex archaea that bridge the gap between prokaryotes and eukaryotes.</title>
        <authorList>
            <person name="Spang A."/>
            <person name="Saw J.H."/>
            <person name="Jorgensen S.L."/>
            <person name="Zaremba-Niedzwiedzka K."/>
            <person name="Martijn J."/>
            <person name="Lind A.E."/>
            <person name="van Eijk R."/>
            <person name="Schleper C."/>
            <person name="Guy L."/>
            <person name="Ettema T.J."/>
        </authorList>
    </citation>
    <scope>NUCLEOTIDE SEQUENCE</scope>
</reference>
<feature type="transmembrane region" description="Helical" evidence="6">
    <location>
        <begin position="66"/>
        <end position="96"/>
    </location>
</feature>
<sequence length="214" mass="22408">IFPGEPVVIYPRANLLELLKEHVLLVLSSSGAAVIIGVLFGIFVTRPAGKEYLNIVNDISSLAQTIPPVAVLALAIPFIGFGFKPTVLALFLYSILPVIRNTISGLDSVPRELLGAAYGMGMTRLQILLKIEIPLSLKVIMAGIRTSVVINVGTATVGAVAGAGGLGTPIISGLVRENPAFVLEGAISAALLAFVLDQILGKTEQSLFSTYSLD</sequence>
<evidence type="ECO:0000256" key="3">
    <source>
        <dbReference type="ARBA" id="ARBA00022692"/>
    </source>
</evidence>
<evidence type="ECO:0000313" key="8">
    <source>
        <dbReference type="EMBL" id="KKL86644.1"/>
    </source>
</evidence>
<dbReference type="GO" id="GO:0016020">
    <property type="term" value="C:membrane"/>
    <property type="evidence" value="ECO:0007669"/>
    <property type="project" value="UniProtKB-SubCell"/>
</dbReference>
<dbReference type="SUPFAM" id="SSF161098">
    <property type="entry name" value="MetI-like"/>
    <property type="match status" value="1"/>
</dbReference>
<feature type="transmembrane region" description="Helical" evidence="6">
    <location>
        <begin position="149"/>
        <end position="175"/>
    </location>
</feature>
<dbReference type="EMBL" id="LAZR01021053">
    <property type="protein sequence ID" value="KKL86644.1"/>
    <property type="molecule type" value="Genomic_DNA"/>
</dbReference>
<evidence type="ECO:0000256" key="6">
    <source>
        <dbReference type="SAM" id="Phobius"/>
    </source>
</evidence>